<dbReference type="GO" id="GO:0045504">
    <property type="term" value="F:dynein heavy chain binding"/>
    <property type="evidence" value="ECO:0007669"/>
    <property type="project" value="TreeGrafter"/>
</dbReference>
<evidence type="ECO:0000313" key="14">
    <source>
        <dbReference type="Proteomes" id="UP001153620"/>
    </source>
</evidence>
<gene>
    <name evidence="13" type="ORF">CHIRRI_LOCUS1551</name>
</gene>
<comment type="similarity">
    <text evidence="2">Belongs to the dynein light intermediate chain family.</text>
</comment>
<evidence type="ECO:0000256" key="1">
    <source>
        <dbReference type="ARBA" id="ARBA00004120"/>
    </source>
</evidence>
<dbReference type="Proteomes" id="UP001153620">
    <property type="component" value="Chromosome 1"/>
</dbReference>
<evidence type="ECO:0000256" key="11">
    <source>
        <dbReference type="ARBA" id="ARBA00023212"/>
    </source>
</evidence>
<sequence>MSDSSETIQEIAFKLMLEQNKNDKILNGTTERTIFVLGSKGVGKSTMINNFLDRNEPIRNTLALEYSYARRTNLSGQSNQKLVGNIWELGSLANSSQLIDVPIKSHGLHYLSVVIMLNLSEPSELLIDLESALQGLKQSIGNNYSESEIREFREKVIERDSHKDHPDINTLEVMPCQTVIIGGKYDLFENLDSEIRKHVVKFLRSISHTLGASLIFYSMKIPSLSKTVRDVMSNLAFNSPQHPIRVQKTDFNEPIMISAFNDSWEKLVVMPSNSERIGIQFSSQIEQNREKKENQEMSVNPANDVNFRETIIDDLRAMKDDELIRLIKNSEIKLKFDSFNLANSPFNYLN</sequence>
<dbReference type="OrthoDB" id="10263060at2759"/>
<evidence type="ECO:0000256" key="5">
    <source>
        <dbReference type="ARBA" id="ARBA00022490"/>
    </source>
</evidence>
<dbReference type="EMBL" id="OU895877">
    <property type="protein sequence ID" value="CAG9798569.1"/>
    <property type="molecule type" value="Genomic_DNA"/>
</dbReference>
<evidence type="ECO:0000256" key="6">
    <source>
        <dbReference type="ARBA" id="ARBA00022701"/>
    </source>
</evidence>
<evidence type="ECO:0000313" key="13">
    <source>
        <dbReference type="EMBL" id="CAG9798569.1"/>
    </source>
</evidence>
<keyword evidence="11" id="KW-0206">Cytoskeleton</keyword>
<keyword evidence="8" id="KW-0243">Dynein</keyword>
<dbReference type="Gene3D" id="3.40.50.300">
    <property type="entry name" value="P-loop containing nucleotide triphosphate hydrolases"/>
    <property type="match status" value="1"/>
</dbReference>
<evidence type="ECO:0000256" key="4">
    <source>
        <dbReference type="ARBA" id="ARBA00022473"/>
    </source>
</evidence>
<keyword evidence="14" id="KW-1185">Reference proteome</keyword>
<dbReference type="InterPro" id="IPR027417">
    <property type="entry name" value="P-loop_NTPase"/>
</dbReference>
<accession>A0A9N9WP03</accession>
<keyword evidence="9" id="KW-0969">Cilium</keyword>
<reference evidence="13" key="2">
    <citation type="submission" date="2022-10" db="EMBL/GenBank/DDBJ databases">
        <authorList>
            <consortium name="ENA_rothamsted_submissions"/>
            <consortium name="culmorum"/>
            <person name="King R."/>
        </authorList>
    </citation>
    <scope>NUCLEOTIDE SEQUENCE</scope>
</reference>
<protein>
    <recommendedName>
        <fullName evidence="3">Cytoplasmic dynein 2 light intermediate chain 1</fullName>
    </recommendedName>
</protein>
<keyword evidence="6" id="KW-0493">Microtubule</keyword>
<evidence type="ECO:0000256" key="9">
    <source>
        <dbReference type="ARBA" id="ARBA00023069"/>
    </source>
</evidence>
<organism evidence="13 14">
    <name type="scientific">Chironomus riparius</name>
    <dbReference type="NCBI Taxonomy" id="315576"/>
    <lineage>
        <taxon>Eukaryota</taxon>
        <taxon>Metazoa</taxon>
        <taxon>Ecdysozoa</taxon>
        <taxon>Arthropoda</taxon>
        <taxon>Hexapoda</taxon>
        <taxon>Insecta</taxon>
        <taxon>Pterygota</taxon>
        <taxon>Neoptera</taxon>
        <taxon>Endopterygota</taxon>
        <taxon>Diptera</taxon>
        <taxon>Nematocera</taxon>
        <taxon>Chironomoidea</taxon>
        <taxon>Chironomidae</taxon>
        <taxon>Chironominae</taxon>
        <taxon>Chironomus</taxon>
    </lineage>
</organism>
<dbReference type="PANTHER" id="PTHR13236:SF0">
    <property type="entry name" value="CYTOPLASMIC DYNEIN 2 LIGHT INTERMEDIATE CHAIN 1"/>
    <property type="match status" value="1"/>
</dbReference>
<evidence type="ECO:0000256" key="10">
    <source>
        <dbReference type="ARBA" id="ARBA00023175"/>
    </source>
</evidence>
<keyword evidence="12" id="KW-0966">Cell projection</keyword>
<dbReference type="PANTHER" id="PTHR13236">
    <property type="entry name" value="DYNEIN 2 LIGHT INTERMEDIATE CHAIN, ISOFORM 2"/>
    <property type="match status" value="1"/>
</dbReference>
<evidence type="ECO:0000256" key="3">
    <source>
        <dbReference type="ARBA" id="ARBA00018863"/>
    </source>
</evidence>
<dbReference type="SUPFAM" id="SSF52540">
    <property type="entry name" value="P-loop containing nucleoside triphosphate hydrolases"/>
    <property type="match status" value="1"/>
</dbReference>
<evidence type="ECO:0000256" key="7">
    <source>
        <dbReference type="ARBA" id="ARBA00022794"/>
    </source>
</evidence>
<dbReference type="GO" id="GO:0005930">
    <property type="term" value="C:axoneme"/>
    <property type="evidence" value="ECO:0007669"/>
    <property type="project" value="TreeGrafter"/>
</dbReference>
<dbReference type="GO" id="GO:0035735">
    <property type="term" value="P:intraciliary transport involved in cilium assembly"/>
    <property type="evidence" value="ECO:0007669"/>
    <property type="project" value="InterPro"/>
</dbReference>
<dbReference type="GO" id="GO:0036064">
    <property type="term" value="C:ciliary basal body"/>
    <property type="evidence" value="ECO:0007669"/>
    <property type="project" value="TreeGrafter"/>
</dbReference>
<keyword evidence="5" id="KW-0963">Cytoplasm</keyword>
<dbReference type="GO" id="GO:0035721">
    <property type="term" value="P:intraciliary retrograde transport"/>
    <property type="evidence" value="ECO:0007669"/>
    <property type="project" value="InterPro"/>
</dbReference>
<evidence type="ECO:0000256" key="2">
    <source>
        <dbReference type="ARBA" id="ARBA00006831"/>
    </source>
</evidence>
<evidence type="ECO:0000256" key="12">
    <source>
        <dbReference type="ARBA" id="ARBA00023273"/>
    </source>
</evidence>
<dbReference type="InterPro" id="IPR040045">
    <property type="entry name" value="DYNC2LI1"/>
</dbReference>
<dbReference type="GO" id="GO:0005868">
    <property type="term" value="C:cytoplasmic dynein complex"/>
    <property type="evidence" value="ECO:0007669"/>
    <property type="project" value="InterPro"/>
</dbReference>
<evidence type="ECO:0000256" key="8">
    <source>
        <dbReference type="ARBA" id="ARBA00023017"/>
    </source>
</evidence>
<proteinExistence type="inferred from homology"/>
<reference evidence="13" key="1">
    <citation type="submission" date="2022-01" db="EMBL/GenBank/DDBJ databases">
        <authorList>
            <person name="King R."/>
        </authorList>
    </citation>
    <scope>NUCLEOTIDE SEQUENCE</scope>
</reference>
<keyword evidence="10" id="KW-0505">Motor protein</keyword>
<name>A0A9N9WP03_9DIPT</name>
<dbReference type="AlphaFoldDB" id="A0A9N9WP03"/>
<keyword evidence="7" id="KW-0970">Cilium biogenesis/degradation</keyword>
<keyword evidence="4" id="KW-0217">Developmental protein</keyword>
<comment type="subcellular location">
    <subcellularLocation>
        <location evidence="1">Cytoplasm</location>
        <location evidence="1">Cytoskeleton</location>
        <location evidence="1">Cilium basal body</location>
    </subcellularLocation>
</comment>
<dbReference type="GO" id="GO:0005874">
    <property type="term" value="C:microtubule"/>
    <property type="evidence" value="ECO:0007669"/>
    <property type="project" value="UniProtKB-KW"/>
</dbReference>